<dbReference type="Proteomes" id="UP000014071">
    <property type="component" value="Unassembled WGS sequence"/>
</dbReference>
<comment type="similarity">
    <text evidence="1">Belongs to the peptidase S33 family.</text>
</comment>
<dbReference type="AlphaFoldDB" id="R9NVR2"/>
<dbReference type="OrthoDB" id="425534at2759"/>
<evidence type="ECO:0000256" key="2">
    <source>
        <dbReference type="ARBA" id="ARBA00022801"/>
    </source>
</evidence>
<evidence type="ECO:0000256" key="1">
    <source>
        <dbReference type="ARBA" id="ARBA00010088"/>
    </source>
</evidence>
<evidence type="ECO:0000313" key="5">
    <source>
        <dbReference type="EMBL" id="GAC92564.1"/>
    </source>
</evidence>
<dbReference type="GeneID" id="24105430"/>
<proteinExistence type="inferred from homology"/>
<dbReference type="InterPro" id="IPR051601">
    <property type="entry name" value="Serine_prot/Carboxylest_S33"/>
</dbReference>
<dbReference type="InterPro" id="IPR000073">
    <property type="entry name" value="AB_hydrolase_1"/>
</dbReference>
<dbReference type="SUPFAM" id="SSF53474">
    <property type="entry name" value="alpha/beta-Hydrolases"/>
    <property type="match status" value="2"/>
</dbReference>
<evidence type="ECO:0000313" key="6">
    <source>
        <dbReference type="Proteomes" id="UP000014071"/>
    </source>
</evidence>
<accession>R9NVR2</accession>
<evidence type="ECO:0000259" key="4">
    <source>
        <dbReference type="Pfam" id="PF08386"/>
    </source>
</evidence>
<dbReference type="GO" id="GO:0016787">
    <property type="term" value="F:hydrolase activity"/>
    <property type="evidence" value="ECO:0007669"/>
    <property type="project" value="UniProtKB-KW"/>
</dbReference>
<feature type="domain" description="AB hydrolase-1" evidence="3">
    <location>
        <begin position="225"/>
        <end position="421"/>
    </location>
</feature>
<dbReference type="STRING" id="1305764.R9NVR2"/>
<keyword evidence="2" id="KW-0378">Hydrolase</keyword>
<name>R9NVR2_PSEHS</name>
<dbReference type="EMBL" id="DF238767">
    <property type="protein sequence ID" value="GAC92564.1"/>
    <property type="molecule type" value="Genomic_DNA"/>
</dbReference>
<protein>
    <submittedName>
        <fullName evidence="5">Proteinase</fullName>
    </submittedName>
</protein>
<sequence length="713" mass="78494">MPPANCAARRNGIEEPLSGPLVRMPASTNGFLSRKRAESNVFLLVDKSGQRRRAFLRPSTEQPNMVVTEKQVYEDRYNAVASVLPTPNLQASSAKPSQRKPTPTHRWVVAGLFLLSYFWLCSPAGQETFDGIRRRIHHHSGCSTDAPYLRPENETDFSQAQRGEVVWFDCADEKRYPSPLKCGRMKAPLDWTNVDEDSRNASIAVIFYPAGAGKTPKGEVLGSLLTNPGGPGGSGFEFIARKNAAKNNELLAANFDTILDHKYNIVSFDPRGVGRTFPRMDCWNNTEKSFVHRIETGSFGALYSHPGALDSEIGSNLASIDLLSELCSADPFVSEHGKYVGTTAVARDMQLLHRFFGDKRINYWGFSYGTVLGSTFADMFPQDVNRLIIDGVVDVPNYMEGLWSDNLKDTDGGFDGFFKECVDAGSEACPLASQSSDAEELQKKFLDFLDGLKLHPIPVVQAEVPQLLTFSMVIETFFTSLYKPAGWLKLASMINDAMNGNGTTFVDANGDSTYHIPITPESEEANAAIACGDALQGPSAKSWSIERAKDHIRTLEADSPLFGQFFADQGIKCIGSWKLRSNERHRGHFDSNTSYPLLTLGNDFDPVTPGRFADKMADLFGSAVSVRRAGYGHCSMSQPSKCINKIIGEYFVNGTVPHKGTKCDVDESPFPQPKNESSAVVALSIEEARELERSQAMASISEAVTELNVRHRL</sequence>
<dbReference type="eggNOG" id="ENOG502RY03">
    <property type="taxonomic scope" value="Eukaryota"/>
</dbReference>
<dbReference type="Pfam" id="PF00561">
    <property type="entry name" value="Abhydrolase_1"/>
    <property type="match status" value="1"/>
</dbReference>
<dbReference type="Pfam" id="PF08386">
    <property type="entry name" value="Abhydrolase_4"/>
    <property type="match status" value="1"/>
</dbReference>
<dbReference type="RefSeq" id="XP_012186151.1">
    <property type="nucleotide sequence ID" value="XM_012330761.1"/>
</dbReference>
<organism evidence="5 6">
    <name type="scientific">Pseudozyma hubeiensis (strain SY62)</name>
    <name type="common">Yeast</name>
    <dbReference type="NCBI Taxonomy" id="1305764"/>
    <lineage>
        <taxon>Eukaryota</taxon>
        <taxon>Fungi</taxon>
        <taxon>Dikarya</taxon>
        <taxon>Basidiomycota</taxon>
        <taxon>Ustilaginomycotina</taxon>
        <taxon>Ustilaginomycetes</taxon>
        <taxon>Ustilaginales</taxon>
        <taxon>Ustilaginaceae</taxon>
        <taxon>Pseudozyma</taxon>
    </lineage>
</organism>
<dbReference type="PANTHER" id="PTHR43248">
    <property type="entry name" value="2-SUCCINYL-6-HYDROXY-2,4-CYCLOHEXADIENE-1-CARBOXYLATE SYNTHASE"/>
    <property type="match status" value="1"/>
</dbReference>
<gene>
    <name evidence="5" type="ORF">PHSY_000118</name>
</gene>
<dbReference type="InterPro" id="IPR013595">
    <property type="entry name" value="Pept_S33_TAP-like_C"/>
</dbReference>
<dbReference type="HOGENOM" id="CLU_013364_5_2_1"/>
<dbReference type="PANTHER" id="PTHR43248:SF25">
    <property type="entry name" value="AB HYDROLASE-1 DOMAIN-CONTAINING PROTEIN-RELATED"/>
    <property type="match status" value="1"/>
</dbReference>
<dbReference type="InterPro" id="IPR029058">
    <property type="entry name" value="AB_hydrolase_fold"/>
</dbReference>
<keyword evidence="6" id="KW-1185">Reference proteome</keyword>
<dbReference type="Gene3D" id="3.40.50.1820">
    <property type="entry name" value="alpha/beta hydrolase"/>
    <property type="match status" value="1"/>
</dbReference>
<evidence type="ECO:0000259" key="3">
    <source>
        <dbReference type="Pfam" id="PF00561"/>
    </source>
</evidence>
<reference evidence="6" key="1">
    <citation type="journal article" date="2013" name="Genome Announc.">
        <title>Draft genome sequence of the basidiomycetous yeast-like fungus Pseudozyma hubeiensis SY62, which produces an abundant amount of the biosurfactant mannosylerythritol lipids.</title>
        <authorList>
            <person name="Konishi M."/>
            <person name="Hatada Y."/>
            <person name="Horiuchi J."/>
        </authorList>
    </citation>
    <scope>NUCLEOTIDE SEQUENCE [LARGE SCALE GENOMIC DNA]</scope>
    <source>
        <strain evidence="6">SY62</strain>
    </source>
</reference>
<feature type="domain" description="Peptidase S33 tripeptidyl aminopeptidase-like C-terminal" evidence="4">
    <location>
        <begin position="559"/>
        <end position="663"/>
    </location>
</feature>